<dbReference type="Proteomes" id="UP000335636">
    <property type="component" value="Unassembled WGS sequence"/>
</dbReference>
<dbReference type="EMBL" id="CABDUW010001006">
    <property type="protein sequence ID" value="VTJ77826.1"/>
    <property type="molecule type" value="Genomic_DNA"/>
</dbReference>
<accession>A0A5E4C7Z6</accession>
<keyword evidence="3" id="KW-1185">Reference proteome</keyword>
<protein>
    <submittedName>
        <fullName evidence="2">Uncharacterized protein</fullName>
    </submittedName>
</protein>
<proteinExistence type="predicted"/>
<sequence length="145" mass="16219">MTRDPDSVDRDSEDKVRGRSKRGVMGEVALGLYGSSWVVDLYYTSPDTDLPRRRKYYGKSKMTGVYKNGQVEKERDNTTLDPQPSLPWEERKDPSRVESGGPRNGPTCAPEKGGRVRRVVSLRPLGRYLQLGRGPGMSDPGSMTK</sequence>
<reference evidence="2" key="1">
    <citation type="submission" date="2019-04" db="EMBL/GenBank/DDBJ databases">
        <authorList>
            <person name="Alioto T."/>
            <person name="Alioto T."/>
        </authorList>
    </citation>
    <scope>NUCLEOTIDE SEQUENCE [LARGE SCALE GENOMIC DNA]</scope>
</reference>
<feature type="region of interest" description="Disordered" evidence="1">
    <location>
        <begin position="44"/>
        <end position="145"/>
    </location>
</feature>
<evidence type="ECO:0000313" key="3">
    <source>
        <dbReference type="Proteomes" id="UP000335636"/>
    </source>
</evidence>
<comment type="caution">
    <text evidence="2">The sequence shown here is derived from an EMBL/GenBank/DDBJ whole genome shotgun (WGS) entry which is preliminary data.</text>
</comment>
<evidence type="ECO:0000256" key="1">
    <source>
        <dbReference type="SAM" id="MobiDB-lite"/>
    </source>
</evidence>
<evidence type="ECO:0000313" key="2">
    <source>
        <dbReference type="EMBL" id="VTJ77826.1"/>
    </source>
</evidence>
<gene>
    <name evidence="2" type="ORF">MONAX_5E001775</name>
</gene>
<dbReference type="AlphaFoldDB" id="A0A5E4C7Z6"/>
<feature type="region of interest" description="Disordered" evidence="1">
    <location>
        <begin position="1"/>
        <end position="25"/>
    </location>
</feature>
<feature type="compositionally biased region" description="Basic and acidic residues" evidence="1">
    <location>
        <begin position="1"/>
        <end position="17"/>
    </location>
</feature>
<organism evidence="2 3">
    <name type="scientific">Marmota monax</name>
    <name type="common">Woodchuck</name>
    <dbReference type="NCBI Taxonomy" id="9995"/>
    <lineage>
        <taxon>Eukaryota</taxon>
        <taxon>Metazoa</taxon>
        <taxon>Chordata</taxon>
        <taxon>Craniata</taxon>
        <taxon>Vertebrata</taxon>
        <taxon>Euteleostomi</taxon>
        <taxon>Mammalia</taxon>
        <taxon>Eutheria</taxon>
        <taxon>Euarchontoglires</taxon>
        <taxon>Glires</taxon>
        <taxon>Rodentia</taxon>
        <taxon>Sciuromorpha</taxon>
        <taxon>Sciuridae</taxon>
        <taxon>Xerinae</taxon>
        <taxon>Marmotini</taxon>
        <taxon>Marmota</taxon>
    </lineage>
</organism>
<name>A0A5E4C7Z6_MARMO</name>